<dbReference type="AlphaFoldDB" id="A0ABD5P2P0"/>
<dbReference type="GeneID" id="71855664"/>
<evidence type="ECO:0000313" key="2">
    <source>
        <dbReference type="EMBL" id="MFC4248471.1"/>
    </source>
</evidence>
<comment type="caution">
    <text evidence="2">The sequence shown here is derived from an EMBL/GenBank/DDBJ whole genome shotgun (WGS) entry which is preliminary data.</text>
</comment>
<dbReference type="RefSeq" id="WP_246970463.1">
    <property type="nucleotide sequence ID" value="NZ_CP095397.1"/>
</dbReference>
<sequence length="104" mass="11548">MTPLLETDVELVEQKSNANVYEVAYGRTDRPTLAVVDALARIESVDPSELSPLHDAIDTDALDRLVDHARGRTPEAAFTVTFTFDGYEIEIDHPGRIRIEAPAR</sequence>
<gene>
    <name evidence="2" type="ORF">ACFOZ7_16300</name>
</gene>
<feature type="domain" description="Halobacterial output" evidence="1">
    <location>
        <begin position="28"/>
        <end position="100"/>
    </location>
</feature>
<protein>
    <submittedName>
        <fullName evidence="2">HalOD1 output domain-containing protein</fullName>
    </submittedName>
</protein>
<evidence type="ECO:0000259" key="1">
    <source>
        <dbReference type="Pfam" id="PF18545"/>
    </source>
</evidence>
<name>A0ABD5P2P0_9EURY</name>
<evidence type="ECO:0000313" key="3">
    <source>
        <dbReference type="Proteomes" id="UP001595821"/>
    </source>
</evidence>
<proteinExistence type="predicted"/>
<dbReference type="EMBL" id="JBHSDJ010000123">
    <property type="protein sequence ID" value="MFC4248471.1"/>
    <property type="molecule type" value="Genomic_DNA"/>
</dbReference>
<dbReference type="Proteomes" id="UP001595821">
    <property type="component" value="Unassembled WGS sequence"/>
</dbReference>
<dbReference type="InterPro" id="IPR040624">
    <property type="entry name" value="HalOD1"/>
</dbReference>
<dbReference type="Pfam" id="PF18545">
    <property type="entry name" value="HalOD1"/>
    <property type="match status" value="1"/>
</dbReference>
<organism evidence="2 3">
    <name type="scientific">Natribaculum luteum</name>
    <dbReference type="NCBI Taxonomy" id="1586232"/>
    <lineage>
        <taxon>Archaea</taxon>
        <taxon>Methanobacteriati</taxon>
        <taxon>Methanobacteriota</taxon>
        <taxon>Stenosarchaea group</taxon>
        <taxon>Halobacteria</taxon>
        <taxon>Halobacteriales</taxon>
        <taxon>Natrialbaceae</taxon>
        <taxon>Natribaculum</taxon>
    </lineage>
</organism>
<accession>A0ABD5P2P0</accession>
<reference evidence="2 3" key="1">
    <citation type="journal article" date="2014" name="Int. J. Syst. Evol. Microbiol.">
        <title>Complete genome sequence of Corynebacterium casei LMG S-19264T (=DSM 44701T), isolated from a smear-ripened cheese.</title>
        <authorList>
            <consortium name="US DOE Joint Genome Institute (JGI-PGF)"/>
            <person name="Walter F."/>
            <person name="Albersmeier A."/>
            <person name="Kalinowski J."/>
            <person name="Ruckert C."/>
        </authorList>
    </citation>
    <scope>NUCLEOTIDE SEQUENCE [LARGE SCALE GENOMIC DNA]</scope>
    <source>
        <strain evidence="2 3">IBRC-M 10912</strain>
    </source>
</reference>